<dbReference type="RefSeq" id="WP_069668326.1">
    <property type="nucleotide sequence ID" value="NZ_CP053543.1"/>
</dbReference>
<protein>
    <submittedName>
        <fullName evidence="2">Uncharacterized protein</fullName>
    </submittedName>
</protein>
<evidence type="ECO:0000313" key="1">
    <source>
        <dbReference type="EMBL" id="MDC5740238.1"/>
    </source>
</evidence>
<evidence type="ECO:0000313" key="4">
    <source>
        <dbReference type="Proteomes" id="UP000094761"/>
    </source>
</evidence>
<sequence length="179" mass="19955">MTDLEQQLKAIGADTLPSLVALSKAWDLFCQAHSPLFEKARQNKPDSPVSNHLLGILTKAHVEASSYVQSNAASMQAMQQALNDNLGQENAGKFEEQGMDQLILCTHLWLYIQGYLRLDFSLANDHAQNTAELISSVNKLDVQSLRTEFLSSYYHGSERSPIQASGSFNPITWLKKLFN</sequence>
<evidence type="ECO:0000313" key="6">
    <source>
        <dbReference type="Proteomes" id="UP001150001"/>
    </source>
</evidence>
<gene>
    <name evidence="2" type="ORF">AZ468_16305</name>
    <name evidence="3" type="ORF">HOO69_19430</name>
    <name evidence="1" type="ORF">OPW20_09160</name>
</gene>
<reference evidence="3 5" key="2">
    <citation type="submission" date="2020-05" db="EMBL/GenBank/DDBJ databases">
        <title>First description outside Europe of the emergent pathogen for shellfish aquaculture Vibrio europaeus.</title>
        <authorList>
            <person name="Dubert J."/>
            <person name="Rojas R."/>
        </authorList>
    </citation>
    <scope>NUCLEOTIDE SEQUENCE [LARGE SCALE GENOMIC DNA]</scope>
    <source>
        <strain evidence="3 5">NPI-1</strain>
    </source>
</reference>
<reference evidence="2 4" key="1">
    <citation type="submission" date="2016-03" db="EMBL/GenBank/DDBJ databases">
        <title>Draft genome sequence of the Vibrio tubiashii subs. europaeus.</title>
        <authorList>
            <person name="Spinard E."/>
            <person name="Dubert J."/>
            <person name="Nelson D.R."/>
            <person name="Barja J.L."/>
        </authorList>
    </citation>
    <scope>NUCLEOTIDE SEQUENCE [LARGE SCALE GENOMIC DNA]</scope>
    <source>
        <strain evidence="4">PP-638</strain>
        <strain evidence="2">PP2-638</strain>
    </source>
</reference>
<evidence type="ECO:0000313" key="5">
    <source>
        <dbReference type="Proteomes" id="UP000501443"/>
    </source>
</evidence>
<keyword evidence="6" id="KW-1185">Reference proteome</keyword>
<dbReference type="GeneID" id="78077277"/>
<dbReference type="OrthoDB" id="5824383at2"/>
<accession>A0A178J6E4</accession>
<dbReference type="Proteomes" id="UP000094761">
    <property type="component" value="Unassembled WGS sequence"/>
</dbReference>
<evidence type="ECO:0000313" key="3">
    <source>
        <dbReference type="EMBL" id="QJY38741.1"/>
    </source>
</evidence>
<proteinExistence type="predicted"/>
<dbReference type="AlphaFoldDB" id="A0A178J6E4"/>
<reference evidence="1" key="3">
    <citation type="submission" date="2022-11" db="EMBL/GenBank/DDBJ databases">
        <title>Role of the vibriolysin VemA secreted by the emergent pathogen Vibrio europaeus in the colonization of Manila clam mucus.</title>
        <authorList>
            <person name="Martinez C."/>
            <person name="Rodriguez S."/>
            <person name="Vences A."/>
            <person name="Barja J.L."/>
            <person name="Toranzo A.E."/>
            <person name="Dubert J."/>
        </authorList>
    </citation>
    <scope>NUCLEOTIDE SEQUENCE</scope>
    <source>
        <strain evidence="1">3454</strain>
    </source>
</reference>
<dbReference type="EMBL" id="CP053543">
    <property type="protein sequence ID" value="QJY38741.1"/>
    <property type="molecule type" value="Genomic_DNA"/>
</dbReference>
<name>A0A178J6E4_9VIBR</name>
<evidence type="ECO:0000313" key="2">
    <source>
        <dbReference type="EMBL" id="OAM97118.1"/>
    </source>
</evidence>
<dbReference type="EMBL" id="JAPFIT010000012">
    <property type="protein sequence ID" value="MDC5740238.1"/>
    <property type="molecule type" value="Genomic_DNA"/>
</dbReference>
<dbReference type="Proteomes" id="UP001150001">
    <property type="component" value="Unassembled WGS sequence"/>
</dbReference>
<organism evidence="2 4">
    <name type="scientific">Vibrio europaeus</name>
    <dbReference type="NCBI Taxonomy" id="300876"/>
    <lineage>
        <taxon>Bacteria</taxon>
        <taxon>Pseudomonadati</taxon>
        <taxon>Pseudomonadota</taxon>
        <taxon>Gammaproteobacteria</taxon>
        <taxon>Vibrionales</taxon>
        <taxon>Vibrionaceae</taxon>
        <taxon>Vibrio</taxon>
        <taxon>Vibrio oreintalis group</taxon>
    </lineage>
</organism>
<dbReference type="Proteomes" id="UP000501443">
    <property type="component" value="Chromosome 2"/>
</dbReference>
<dbReference type="EMBL" id="LUAX01000007">
    <property type="protein sequence ID" value="OAM97118.1"/>
    <property type="molecule type" value="Genomic_DNA"/>
</dbReference>